<dbReference type="GO" id="GO:0008270">
    <property type="term" value="F:zinc ion binding"/>
    <property type="evidence" value="ECO:0007669"/>
    <property type="project" value="UniProtKB-KW"/>
</dbReference>
<dbReference type="EMBL" id="JARKIB010000186">
    <property type="protein sequence ID" value="KAJ7726487.1"/>
    <property type="molecule type" value="Genomic_DNA"/>
</dbReference>
<proteinExistence type="predicted"/>
<dbReference type="GO" id="GO:0043565">
    <property type="term" value="F:sequence-specific DNA binding"/>
    <property type="evidence" value="ECO:0007669"/>
    <property type="project" value="InterPro"/>
</dbReference>
<evidence type="ECO:0000256" key="1">
    <source>
        <dbReference type="PROSITE-ProRule" id="PRU00094"/>
    </source>
</evidence>
<dbReference type="SMART" id="SM00401">
    <property type="entry name" value="ZnF_GATA"/>
    <property type="match status" value="2"/>
</dbReference>
<dbReference type="PROSITE" id="PS50114">
    <property type="entry name" value="GATA_ZN_FINGER_2"/>
    <property type="match status" value="2"/>
</dbReference>
<feature type="domain" description="GATA-type" evidence="3">
    <location>
        <begin position="246"/>
        <end position="281"/>
    </location>
</feature>
<evidence type="ECO:0000313" key="5">
    <source>
        <dbReference type="Proteomes" id="UP001215598"/>
    </source>
</evidence>
<gene>
    <name evidence="4" type="ORF">B0H16DRAFT_1894726</name>
</gene>
<name>A0AAD7MQL7_9AGAR</name>
<feature type="region of interest" description="Disordered" evidence="2">
    <location>
        <begin position="28"/>
        <end position="51"/>
    </location>
</feature>
<comment type="caution">
    <text evidence="4">The sequence shown here is derived from an EMBL/GenBank/DDBJ whole genome shotgun (WGS) entry which is preliminary data.</text>
</comment>
<keyword evidence="1" id="KW-0479">Metal-binding</keyword>
<dbReference type="InterPro" id="IPR013088">
    <property type="entry name" value="Znf_NHR/GATA"/>
</dbReference>
<keyword evidence="1" id="KW-0862">Zinc</keyword>
<keyword evidence="5" id="KW-1185">Reference proteome</keyword>
<dbReference type="Proteomes" id="UP001215598">
    <property type="component" value="Unassembled WGS sequence"/>
</dbReference>
<evidence type="ECO:0000313" key="4">
    <source>
        <dbReference type="EMBL" id="KAJ7726487.1"/>
    </source>
</evidence>
<protein>
    <recommendedName>
        <fullName evidence="3">GATA-type domain-containing protein</fullName>
    </recommendedName>
</protein>
<dbReference type="SUPFAM" id="SSF57716">
    <property type="entry name" value="Glucocorticoid receptor-like (DNA-binding domain)"/>
    <property type="match status" value="1"/>
</dbReference>
<keyword evidence="1" id="KW-0863">Zinc-finger</keyword>
<evidence type="ECO:0000259" key="3">
    <source>
        <dbReference type="PROSITE" id="PS50114"/>
    </source>
</evidence>
<dbReference type="GO" id="GO:0006355">
    <property type="term" value="P:regulation of DNA-templated transcription"/>
    <property type="evidence" value="ECO:0007669"/>
    <property type="project" value="InterPro"/>
</dbReference>
<accession>A0AAD7MQL7</accession>
<organism evidence="4 5">
    <name type="scientific">Mycena metata</name>
    <dbReference type="NCBI Taxonomy" id="1033252"/>
    <lineage>
        <taxon>Eukaryota</taxon>
        <taxon>Fungi</taxon>
        <taxon>Dikarya</taxon>
        <taxon>Basidiomycota</taxon>
        <taxon>Agaricomycotina</taxon>
        <taxon>Agaricomycetes</taxon>
        <taxon>Agaricomycetidae</taxon>
        <taxon>Agaricales</taxon>
        <taxon>Marasmiineae</taxon>
        <taxon>Mycenaceae</taxon>
        <taxon>Mycena</taxon>
    </lineage>
</organism>
<evidence type="ECO:0000256" key="2">
    <source>
        <dbReference type="SAM" id="MobiDB-lite"/>
    </source>
</evidence>
<dbReference type="InterPro" id="IPR000679">
    <property type="entry name" value="Znf_GATA"/>
</dbReference>
<feature type="domain" description="GATA-type" evidence="3">
    <location>
        <begin position="131"/>
        <end position="177"/>
    </location>
</feature>
<sequence length="282" mass="31144">MARDDSDDPEPKIRSTKWADYFEALYAEEEDNEKRRESPPEDSESCGKCGSTTETGMELGVQWVAFYVSSSIPTDDDPDQRCTCDKMPTANNSSHPLGPLLAPPSLLRLVHLSGASPKPIATPTRQCANPNCGSSTSPRWWNSRLLSAKVCNTCGHYERRHHKLRPLSLTRRMRCANATCNQSITNDAHRSHSALIAEGKLCLACGAYETKHGQARPLSLIEHCANVNCGKNIAKATQRYSSVLDTGGMLCSACGQYERKHGEARPVSLINRRLRTLGTTRR</sequence>
<reference evidence="4" key="1">
    <citation type="submission" date="2023-03" db="EMBL/GenBank/DDBJ databases">
        <title>Massive genome expansion in bonnet fungi (Mycena s.s.) driven by repeated elements and novel gene families across ecological guilds.</title>
        <authorList>
            <consortium name="Lawrence Berkeley National Laboratory"/>
            <person name="Harder C.B."/>
            <person name="Miyauchi S."/>
            <person name="Viragh M."/>
            <person name="Kuo A."/>
            <person name="Thoen E."/>
            <person name="Andreopoulos B."/>
            <person name="Lu D."/>
            <person name="Skrede I."/>
            <person name="Drula E."/>
            <person name="Henrissat B."/>
            <person name="Morin E."/>
            <person name="Kohler A."/>
            <person name="Barry K."/>
            <person name="LaButti K."/>
            <person name="Morin E."/>
            <person name="Salamov A."/>
            <person name="Lipzen A."/>
            <person name="Mereny Z."/>
            <person name="Hegedus B."/>
            <person name="Baldrian P."/>
            <person name="Stursova M."/>
            <person name="Weitz H."/>
            <person name="Taylor A."/>
            <person name="Grigoriev I.V."/>
            <person name="Nagy L.G."/>
            <person name="Martin F."/>
            <person name="Kauserud H."/>
        </authorList>
    </citation>
    <scope>NUCLEOTIDE SEQUENCE</scope>
    <source>
        <strain evidence="4">CBHHK182m</strain>
    </source>
</reference>
<dbReference type="Gene3D" id="3.30.50.10">
    <property type="entry name" value="Erythroid Transcription Factor GATA-1, subunit A"/>
    <property type="match status" value="2"/>
</dbReference>
<dbReference type="AlphaFoldDB" id="A0AAD7MQL7"/>